<dbReference type="Pfam" id="PF19327">
    <property type="entry name" value="Ap4A_phos_N"/>
    <property type="match status" value="1"/>
</dbReference>
<dbReference type="PANTHER" id="PTHR38420:SF1">
    <property type="entry name" value="PUTATIVE (AFU_ORTHOLOGUE AFUA_5G14690)-RELATED"/>
    <property type="match status" value="1"/>
</dbReference>
<dbReference type="PANTHER" id="PTHR38420">
    <property type="entry name" value="AP-4-A PHOSPHORYLASE II"/>
    <property type="match status" value="1"/>
</dbReference>
<accession>A0A0H5RD91</accession>
<protein>
    <submittedName>
        <fullName evidence="3">Uncharacterized protein</fullName>
    </submittedName>
</protein>
<dbReference type="Gene3D" id="3.30.428.70">
    <property type="match status" value="1"/>
</dbReference>
<dbReference type="InterPro" id="IPR009163">
    <property type="entry name" value="Ap4A_phos1/2"/>
</dbReference>
<dbReference type="InterPro" id="IPR045759">
    <property type="entry name" value="Ap4A_phos1/2_N"/>
</dbReference>
<name>A0A0H5RD91_9EUKA</name>
<dbReference type="InterPro" id="IPR019200">
    <property type="entry name" value="ATP_adenylylTrfase_C"/>
</dbReference>
<dbReference type="InterPro" id="IPR043171">
    <property type="entry name" value="Ap4A_phos1/2-like"/>
</dbReference>
<dbReference type="SUPFAM" id="SSF54197">
    <property type="entry name" value="HIT-like"/>
    <property type="match status" value="1"/>
</dbReference>
<evidence type="ECO:0000313" key="3">
    <source>
        <dbReference type="EMBL" id="CRZ12220.1"/>
    </source>
</evidence>
<evidence type="ECO:0000259" key="1">
    <source>
        <dbReference type="Pfam" id="PF09830"/>
    </source>
</evidence>
<sequence length="300" mass="33418">MEMDDPDGLLTLIDKRSADSRTAATLVSFDSEVSELKDANIDMHFYIRIAKNLVDKEKSDEVQKTVPRNPFMPPFETGLLVAECGDHHRLLLNKFNLVDRHVLLVTNEFVPQNSSLTQELLTQLIMCIVSINGLAFHNFGEHSGASQPHLHVQVIPRFQSELIRDAPLSQLIAKSAATGDRLRTPSVISALPFKHLVVCFGEGEFNINVVERFYRSMLLELDVNTDSSYSFLLTVDYMMIVPRSSSSHDGIGLNSLAYAGFIFLKGEQQLQTLHNIGGPSILLTHLAFPTSKSLSTNTHL</sequence>
<dbReference type="GO" id="GO:0005524">
    <property type="term" value="F:ATP binding"/>
    <property type="evidence" value="ECO:0007669"/>
    <property type="project" value="InterPro"/>
</dbReference>
<proteinExistence type="predicted"/>
<reference evidence="3" key="1">
    <citation type="submission" date="2015-04" db="EMBL/GenBank/DDBJ databases">
        <title>The genome sequence of the plant pathogenic Rhizarian Plasmodiophora brassicae reveals insights in its biotrophic life cycle and the origin of chitin synthesis.</title>
        <authorList>
            <person name="Schwelm A."/>
            <person name="Fogelqvist J."/>
            <person name="Knaust A."/>
            <person name="Julke S."/>
            <person name="Lilja T."/>
            <person name="Dhandapani V."/>
            <person name="Bonilla-Rosso G."/>
            <person name="Karlsson M."/>
            <person name="Shevchenko A."/>
            <person name="Choi S.R."/>
            <person name="Kim H.G."/>
            <person name="Park J.Y."/>
            <person name="Lim Y.P."/>
            <person name="Ludwig-Muller J."/>
            <person name="Dixelius C."/>
        </authorList>
    </citation>
    <scope>NUCLEOTIDE SEQUENCE</scope>
    <source>
        <tissue evidence="3">Potato root galls</tissue>
    </source>
</reference>
<dbReference type="GO" id="GO:0009117">
    <property type="term" value="P:nucleotide metabolic process"/>
    <property type="evidence" value="ECO:0007669"/>
    <property type="project" value="InterPro"/>
</dbReference>
<dbReference type="EMBL" id="HACM01011778">
    <property type="protein sequence ID" value="CRZ12220.1"/>
    <property type="molecule type" value="Transcribed_RNA"/>
</dbReference>
<organism evidence="3">
    <name type="scientific">Spongospora subterranea</name>
    <dbReference type="NCBI Taxonomy" id="70186"/>
    <lineage>
        <taxon>Eukaryota</taxon>
        <taxon>Sar</taxon>
        <taxon>Rhizaria</taxon>
        <taxon>Endomyxa</taxon>
        <taxon>Phytomyxea</taxon>
        <taxon>Plasmodiophorida</taxon>
        <taxon>Plasmodiophoridae</taxon>
        <taxon>Spongospora</taxon>
    </lineage>
</organism>
<dbReference type="AlphaFoldDB" id="A0A0H5RD91"/>
<feature type="domain" description="Ap4A phosphorylase 1/2 N-terminal" evidence="2">
    <location>
        <begin position="5"/>
        <end position="173"/>
    </location>
</feature>
<dbReference type="InterPro" id="IPR036265">
    <property type="entry name" value="HIT-like_sf"/>
</dbReference>
<feature type="domain" description="ATP adenylyltransferase C-terminal" evidence="1">
    <location>
        <begin position="190"/>
        <end position="289"/>
    </location>
</feature>
<dbReference type="GO" id="GO:0003877">
    <property type="term" value="F:ATP:ADP adenylyltransferase activity"/>
    <property type="evidence" value="ECO:0007669"/>
    <property type="project" value="InterPro"/>
</dbReference>
<evidence type="ECO:0000259" key="2">
    <source>
        <dbReference type="Pfam" id="PF19327"/>
    </source>
</evidence>
<dbReference type="Pfam" id="PF09830">
    <property type="entry name" value="ATP_transf"/>
    <property type="match status" value="1"/>
</dbReference>